<comment type="caution">
    <text evidence="1">The sequence shown here is derived from an EMBL/GenBank/DDBJ whole genome shotgun (WGS) entry which is preliminary data.</text>
</comment>
<reference evidence="1 2" key="1">
    <citation type="journal article" date="2020" name="Front. Microbiol.">
        <title>Single-cell genomics of novel Actinobacteria with the Wood-Ljungdahl pathway discovered in a serpentinizing system.</title>
        <authorList>
            <person name="Merino N."/>
            <person name="Kawai M."/>
            <person name="Boyd E.S."/>
            <person name="Colman D.R."/>
            <person name="McGlynn S.E."/>
            <person name="Nealson K.H."/>
            <person name="Kurokawa K."/>
            <person name="Hongoh Y."/>
        </authorList>
    </citation>
    <scope>NUCLEOTIDE SEQUENCE [LARGE SCALE GENOMIC DNA]</scope>
    <source>
        <strain evidence="1 2">S42</strain>
    </source>
</reference>
<keyword evidence="1" id="KW-0670">Pyruvate</keyword>
<protein>
    <submittedName>
        <fullName evidence="1">Pyruvate, water dikinase</fullName>
    </submittedName>
</protein>
<keyword evidence="1" id="KW-0808">Transferase</keyword>
<evidence type="ECO:0000313" key="1">
    <source>
        <dbReference type="EMBL" id="GFP33897.1"/>
    </source>
</evidence>
<proteinExistence type="predicted"/>
<name>A0A6V8PNR6_9ACTN</name>
<sequence>MPSYEGRVEELLKFKIQRYPFKDTHLFKTLEKALKWIAPLHLPDPADESFKPEYCKTFHDITRFAHEKAMTEMFGIGTVHDVKDSWTIPLSAGIPIYAHMMAIDGGVKNNTKKASPEDNL</sequence>
<dbReference type="GO" id="GO:0016301">
    <property type="term" value="F:kinase activity"/>
    <property type="evidence" value="ECO:0007669"/>
    <property type="project" value="UniProtKB-KW"/>
</dbReference>
<dbReference type="Proteomes" id="UP000568877">
    <property type="component" value="Unassembled WGS sequence"/>
</dbReference>
<dbReference type="EMBL" id="BLSA01000794">
    <property type="protein sequence ID" value="GFP33897.1"/>
    <property type="molecule type" value="Genomic_DNA"/>
</dbReference>
<gene>
    <name evidence="1" type="ORF">HKBW3S42_02236</name>
</gene>
<accession>A0A6V8PNR6</accession>
<dbReference type="AlphaFoldDB" id="A0A6V8PNR6"/>
<keyword evidence="1" id="KW-0418">Kinase</keyword>
<evidence type="ECO:0000313" key="2">
    <source>
        <dbReference type="Proteomes" id="UP000568877"/>
    </source>
</evidence>
<organism evidence="1 2">
    <name type="scientific">Candidatus Hakubella thermalkaliphila</name>
    <dbReference type="NCBI Taxonomy" id="2754717"/>
    <lineage>
        <taxon>Bacteria</taxon>
        <taxon>Bacillati</taxon>
        <taxon>Actinomycetota</taxon>
        <taxon>Actinomycetota incertae sedis</taxon>
        <taxon>Candidatus Hakubellales</taxon>
        <taxon>Candidatus Hakubellaceae</taxon>
        <taxon>Candidatus Hakubella</taxon>
    </lineage>
</organism>